<feature type="compositionally biased region" description="Polar residues" evidence="1">
    <location>
        <begin position="11"/>
        <end position="29"/>
    </location>
</feature>
<proteinExistence type="predicted"/>
<evidence type="ECO:0000313" key="2">
    <source>
        <dbReference type="EMBL" id="CEH18887.1"/>
    </source>
</evidence>
<feature type="region of interest" description="Disordered" evidence="1">
    <location>
        <begin position="1"/>
        <end position="51"/>
    </location>
</feature>
<dbReference type="Proteomes" id="UP000054845">
    <property type="component" value="Unassembled WGS sequence"/>
</dbReference>
<dbReference type="EMBL" id="CCYA01000276">
    <property type="protein sequence ID" value="CEH18887.1"/>
    <property type="molecule type" value="Genomic_DNA"/>
</dbReference>
<evidence type="ECO:0000313" key="3">
    <source>
        <dbReference type="Proteomes" id="UP000054845"/>
    </source>
</evidence>
<sequence length="51" mass="5636">MREQPRIDPTLSGTTFREASLTRMQSSEQGPLAPHAAKGRQVAKRVQVEST</sequence>
<reference evidence="2 3" key="1">
    <citation type="submission" date="2014-09" db="EMBL/GenBank/DDBJ databases">
        <authorList>
            <person name="Magalhaes I.L.F."/>
            <person name="Oliveira U."/>
            <person name="Santos F.R."/>
            <person name="Vidigal T.H.D.A."/>
            <person name="Brescovit A.D."/>
            <person name="Santos A.J."/>
        </authorList>
    </citation>
    <scope>NUCLEOTIDE SEQUENCE [LARGE SCALE GENOMIC DNA]</scope>
</reference>
<evidence type="ECO:0000256" key="1">
    <source>
        <dbReference type="SAM" id="MobiDB-lite"/>
    </source>
</evidence>
<organism evidence="2 3">
    <name type="scientific">Ceraceosorus bombacis</name>
    <dbReference type="NCBI Taxonomy" id="401625"/>
    <lineage>
        <taxon>Eukaryota</taxon>
        <taxon>Fungi</taxon>
        <taxon>Dikarya</taxon>
        <taxon>Basidiomycota</taxon>
        <taxon>Ustilaginomycotina</taxon>
        <taxon>Exobasidiomycetes</taxon>
        <taxon>Ceraceosorales</taxon>
        <taxon>Ceraceosoraceae</taxon>
        <taxon>Ceraceosorus</taxon>
    </lineage>
</organism>
<name>A0A0P1BRJ3_9BASI</name>
<protein>
    <submittedName>
        <fullName evidence="2">Uncharacterized protein</fullName>
    </submittedName>
</protein>
<keyword evidence="3" id="KW-1185">Reference proteome</keyword>
<dbReference type="AlphaFoldDB" id="A0A0P1BRJ3"/>
<accession>A0A0P1BRJ3</accession>